<dbReference type="Proteomes" id="UP000298663">
    <property type="component" value="Unassembled WGS sequence"/>
</dbReference>
<feature type="compositionally biased region" description="Basic residues" evidence="1">
    <location>
        <begin position="99"/>
        <end position="108"/>
    </location>
</feature>
<evidence type="ECO:0000313" key="3">
    <source>
        <dbReference type="Proteomes" id="UP000298663"/>
    </source>
</evidence>
<protein>
    <submittedName>
        <fullName evidence="2">Uncharacterized protein</fullName>
    </submittedName>
</protein>
<feature type="region of interest" description="Disordered" evidence="1">
    <location>
        <begin position="97"/>
        <end position="130"/>
    </location>
</feature>
<dbReference type="EMBL" id="AZBU02000001">
    <property type="protein sequence ID" value="TMS34192.1"/>
    <property type="molecule type" value="Genomic_DNA"/>
</dbReference>
<feature type="compositionally biased region" description="Low complexity" evidence="1">
    <location>
        <begin position="112"/>
        <end position="124"/>
    </location>
</feature>
<keyword evidence="3" id="KW-1185">Reference proteome</keyword>
<proteinExistence type="predicted"/>
<dbReference type="AlphaFoldDB" id="A0A4U8UMM6"/>
<organism evidence="2 3">
    <name type="scientific">Steinernema carpocapsae</name>
    <name type="common">Entomopathogenic nematode</name>
    <dbReference type="NCBI Taxonomy" id="34508"/>
    <lineage>
        <taxon>Eukaryota</taxon>
        <taxon>Metazoa</taxon>
        <taxon>Ecdysozoa</taxon>
        <taxon>Nematoda</taxon>
        <taxon>Chromadorea</taxon>
        <taxon>Rhabditida</taxon>
        <taxon>Tylenchina</taxon>
        <taxon>Panagrolaimomorpha</taxon>
        <taxon>Strongyloidoidea</taxon>
        <taxon>Steinernematidae</taxon>
        <taxon>Steinernema</taxon>
    </lineage>
</organism>
<gene>
    <name evidence="2" type="ORF">L596_001831</name>
</gene>
<reference evidence="2 3" key="1">
    <citation type="journal article" date="2015" name="Genome Biol.">
        <title>Comparative genomics of Steinernema reveals deeply conserved gene regulatory networks.</title>
        <authorList>
            <person name="Dillman A.R."/>
            <person name="Macchietto M."/>
            <person name="Porter C.F."/>
            <person name="Rogers A."/>
            <person name="Williams B."/>
            <person name="Antoshechkin I."/>
            <person name="Lee M.M."/>
            <person name="Goodwin Z."/>
            <person name="Lu X."/>
            <person name="Lewis E.E."/>
            <person name="Goodrich-Blair H."/>
            <person name="Stock S.P."/>
            <person name="Adams B.J."/>
            <person name="Sternberg P.W."/>
            <person name="Mortazavi A."/>
        </authorList>
    </citation>
    <scope>NUCLEOTIDE SEQUENCE [LARGE SCALE GENOMIC DNA]</scope>
    <source>
        <strain evidence="2 3">ALL</strain>
    </source>
</reference>
<feature type="region of interest" description="Disordered" evidence="1">
    <location>
        <begin position="1"/>
        <end position="76"/>
    </location>
</feature>
<evidence type="ECO:0000313" key="2">
    <source>
        <dbReference type="EMBL" id="TMS34192.1"/>
    </source>
</evidence>
<comment type="caution">
    <text evidence="2">The sequence shown here is derived from an EMBL/GenBank/DDBJ whole genome shotgun (WGS) entry which is preliminary data.</text>
</comment>
<evidence type="ECO:0000256" key="1">
    <source>
        <dbReference type="SAM" id="MobiDB-lite"/>
    </source>
</evidence>
<name>A0A4U8UMM6_STECR</name>
<sequence length="154" mass="17394">MYPPKSPTDRPVPDPTQTPGRPSSHFLCTPSRAPVSSAQEMVHSRVQVCSSGTAAAPEVRSEGSRTLAKGSDCKPPVSRREFLKRVQSRIKWTFPYLSTRKRRQRQERKQKSPSSLRCSSRSGRFCGDTTSNGQRQLFIFFRGRQNRSPNHTTT</sequence>
<reference evidence="2 3" key="2">
    <citation type="journal article" date="2019" name="G3 (Bethesda)">
        <title>Hybrid Assembly of the Genome of the Entomopathogenic Nematode Steinernema carpocapsae Identifies the X-Chromosome.</title>
        <authorList>
            <person name="Serra L."/>
            <person name="Macchietto M."/>
            <person name="Macias-Munoz A."/>
            <person name="McGill C.J."/>
            <person name="Rodriguez I.M."/>
            <person name="Rodriguez B."/>
            <person name="Murad R."/>
            <person name="Mortazavi A."/>
        </authorList>
    </citation>
    <scope>NUCLEOTIDE SEQUENCE [LARGE SCALE GENOMIC DNA]</scope>
    <source>
        <strain evidence="2 3">ALL</strain>
    </source>
</reference>
<accession>A0A4U8UMM6</accession>